<dbReference type="OrthoDB" id="120822at2157"/>
<dbReference type="KEGG" id="cma:Cmaq_0257"/>
<dbReference type="STRING" id="397948.Cmaq_0257"/>
<dbReference type="GeneID" id="5709498"/>
<keyword evidence="2" id="KW-1185">Reference proteome</keyword>
<gene>
    <name evidence="1" type="ordered locus">Cmaq_0257</name>
</gene>
<dbReference type="InterPro" id="IPR036412">
    <property type="entry name" value="HAD-like_sf"/>
</dbReference>
<dbReference type="PANTHER" id="PTHR10000">
    <property type="entry name" value="PHOSPHOSERINE PHOSPHATASE"/>
    <property type="match status" value="1"/>
</dbReference>
<dbReference type="Pfam" id="PF08282">
    <property type="entry name" value="Hydrolase_3"/>
    <property type="match status" value="1"/>
</dbReference>
<dbReference type="AlphaFoldDB" id="A8MAR9"/>
<name>A8MAR9_CALMQ</name>
<dbReference type="InterPro" id="IPR023214">
    <property type="entry name" value="HAD_sf"/>
</dbReference>
<reference evidence="1 2" key="1">
    <citation type="submission" date="2007-10" db="EMBL/GenBank/DDBJ databases">
        <title>Complete sequence of Caldivirga maquilingensis IC-167.</title>
        <authorList>
            <consortium name="US DOE Joint Genome Institute"/>
            <person name="Copeland A."/>
            <person name="Lucas S."/>
            <person name="Lapidus A."/>
            <person name="Barry K."/>
            <person name="Glavina del Rio T."/>
            <person name="Dalin E."/>
            <person name="Tice H."/>
            <person name="Pitluck S."/>
            <person name="Saunders E."/>
            <person name="Brettin T."/>
            <person name="Bruce D."/>
            <person name="Detter J.C."/>
            <person name="Han C."/>
            <person name="Schmutz J."/>
            <person name="Larimer F."/>
            <person name="Land M."/>
            <person name="Hauser L."/>
            <person name="Kyrpides N."/>
            <person name="Ivanova N."/>
            <person name="Biddle J.F."/>
            <person name="Zhang Z."/>
            <person name="Fitz-Gibbon S.T."/>
            <person name="Lowe T.M."/>
            <person name="Saltikov C."/>
            <person name="House C.H."/>
            <person name="Richardson P."/>
        </authorList>
    </citation>
    <scope>NUCLEOTIDE SEQUENCE [LARGE SCALE GENOMIC DNA]</scope>
    <source>
        <strain evidence="2">ATCC 700844 / DSM 13496 / JCM 10307 / IC-167</strain>
    </source>
</reference>
<proteinExistence type="predicted"/>
<accession>A8MAR9</accession>
<dbReference type="SUPFAM" id="SSF56784">
    <property type="entry name" value="HAD-like"/>
    <property type="match status" value="1"/>
</dbReference>
<dbReference type="Proteomes" id="UP000001137">
    <property type="component" value="Chromosome"/>
</dbReference>
<dbReference type="Gene3D" id="3.90.1070.10">
    <property type="match status" value="1"/>
</dbReference>
<dbReference type="HOGENOM" id="CLU_1237940_0_0_2"/>
<dbReference type="RefSeq" id="WP_012185325.1">
    <property type="nucleotide sequence ID" value="NC_009954.1"/>
</dbReference>
<protein>
    <submittedName>
        <fullName evidence="1">Haloacid dehalogenase domain protein hydrolase type 3</fullName>
    </submittedName>
</protein>
<sequence>MNNVLLAVDYHYTLASKVTQPNVSGDWVNEFTVKDHVVNAIDKFINAGNEFAIVTSGARRHVESIIGRIRGAYFALENGLVILTPSGLRINTAPTNWLSIVASIKRELMENGVKYSEGEVSLFTSESELVRSIAAKYNVKVEPNRGTLALMPSGIDKGYAIRMLRRLIKPSAVVAIGDGENDAPMLKMADVAVAVDNALPEIKSIAHYVTKGVDGDGVVEVIELILSCNGELVKCLTPVG</sequence>
<dbReference type="GO" id="GO:0016791">
    <property type="term" value="F:phosphatase activity"/>
    <property type="evidence" value="ECO:0007669"/>
    <property type="project" value="TreeGrafter"/>
</dbReference>
<dbReference type="Gene3D" id="3.40.50.1000">
    <property type="entry name" value="HAD superfamily/HAD-like"/>
    <property type="match status" value="1"/>
</dbReference>
<evidence type="ECO:0000313" key="2">
    <source>
        <dbReference type="Proteomes" id="UP000001137"/>
    </source>
</evidence>
<dbReference type="EMBL" id="CP000852">
    <property type="protein sequence ID" value="ABW01105.1"/>
    <property type="molecule type" value="Genomic_DNA"/>
</dbReference>
<dbReference type="GO" id="GO:0005829">
    <property type="term" value="C:cytosol"/>
    <property type="evidence" value="ECO:0007669"/>
    <property type="project" value="TreeGrafter"/>
</dbReference>
<organism evidence="1 2">
    <name type="scientific">Caldivirga maquilingensis (strain ATCC 700844 / DSM 13496 / JCM 10307 / IC-167)</name>
    <dbReference type="NCBI Taxonomy" id="397948"/>
    <lineage>
        <taxon>Archaea</taxon>
        <taxon>Thermoproteota</taxon>
        <taxon>Thermoprotei</taxon>
        <taxon>Thermoproteales</taxon>
        <taxon>Thermoproteaceae</taxon>
        <taxon>Caldivirga</taxon>
    </lineage>
</organism>
<evidence type="ECO:0000313" key="1">
    <source>
        <dbReference type="EMBL" id="ABW01105.1"/>
    </source>
</evidence>
<dbReference type="eggNOG" id="arCOG01213">
    <property type="taxonomic scope" value="Archaea"/>
</dbReference>
<keyword evidence="1" id="KW-0378">Hydrolase</keyword>
<dbReference type="PANTHER" id="PTHR10000:SF8">
    <property type="entry name" value="HAD SUPERFAMILY HYDROLASE-LIKE, TYPE 3"/>
    <property type="match status" value="1"/>
</dbReference>
<dbReference type="GO" id="GO:0000287">
    <property type="term" value="F:magnesium ion binding"/>
    <property type="evidence" value="ECO:0007669"/>
    <property type="project" value="TreeGrafter"/>
</dbReference>